<dbReference type="Proteomes" id="UP001501074">
    <property type="component" value="Unassembled WGS sequence"/>
</dbReference>
<dbReference type="InterPro" id="IPR003029">
    <property type="entry name" value="S1_domain"/>
</dbReference>
<name>A0ABP6YWW3_9ACTN</name>
<reference evidence="5" key="1">
    <citation type="journal article" date="2019" name="Int. J. Syst. Evol. Microbiol.">
        <title>The Global Catalogue of Microorganisms (GCM) 10K type strain sequencing project: providing services to taxonomists for standard genome sequencing and annotation.</title>
        <authorList>
            <consortium name="The Broad Institute Genomics Platform"/>
            <consortium name="The Broad Institute Genome Sequencing Center for Infectious Disease"/>
            <person name="Wu L."/>
            <person name="Ma J."/>
        </authorList>
    </citation>
    <scope>NUCLEOTIDE SEQUENCE [LARGE SCALE GENOMIC DNA]</scope>
    <source>
        <strain evidence="5">JCM 16902</strain>
    </source>
</reference>
<evidence type="ECO:0000313" key="5">
    <source>
        <dbReference type="Proteomes" id="UP001501074"/>
    </source>
</evidence>
<dbReference type="EMBL" id="BAAAZO010000001">
    <property type="protein sequence ID" value="GAA3592686.1"/>
    <property type="molecule type" value="Genomic_DNA"/>
</dbReference>
<feature type="domain" description="S1 motif" evidence="3">
    <location>
        <begin position="223"/>
        <end position="277"/>
    </location>
</feature>
<gene>
    <name evidence="4" type="ORF">GCM10022223_04240</name>
</gene>
<evidence type="ECO:0000259" key="3">
    <source>
        <dbReference type="PROSITE" id="PS50126"/>
    </source>
</evidence>
<keyword evidence="1" id="KW-0175">Coiled coil</keyword>
<dbReference type="RefSeq" id="WP_231485051.1">
    <property type="nucleotide sequence ID" value="NZ_BAAAZO010000001.1"/>
</dbReference>
<proteinExistence type="predicted"/>
<protein>
    <recommendedName>
        <fullName evidence="3">S1 motif domain-containing protein</fullName>
    </recommendedName>
</protein>
<keyword evidence="5" id="KW-1185">Reference proteome</keyword>
<comment type="caution">
    <text evidence="4">The sequence shown here is derived from an EMBL/GenBank/DDBJ whole genome shotgun (WGS) entry which is preliminary data.</text>
</comment>
<dbReference type="PROSITE" id="PS50126">
    <property type="entry name" value="S1"/>
    <property type="match status" value="1"/>
</dbReference>
<organism evidence="4 5">
    <name type="scientific">Kineosporia mesophila</name>
    <dbReference type="NCBI Taxonomy" id="566012"/>
    <lineage>
        <taxon>Bacteria</taxon>
        <taxon>Bacillati</taxon>
        <taxon>Actinomycetota</taxon>
        <taxon>Actinomycetes</taxon>
        <taxon>Kineosporiales</taxon>
        <taxon>Kineosporiaceae</taxon>
        <taxon>Kineosporia</taxon>
    </lineage>
</organism>
<evidence type="ECO:0000256" key="2">
    <source>
        <dbReference type="SAM" id="MobiDB-lite"/>
    </source>
</evidence>
<sequence length="589" mass="63971">MGVQTITGPRRAEELAEELNRPGRLRPTVVVTMARGAQRPYIDAGRLATELDGLADVYLICEPAASWAFSRGMPEMTQVYGGAGRVYPTGLEWVRDLRRSRLRFAYSEAEGTATTERLLGDGLRAADAAGLLTVRAAVPDRGPATEVKGTVGGCPNPSQAMVMLEDGGYATIQVGLLCPGVASDRLFERGMEVHGVHDERSRRLDVSGMRTSPGERMAEVVDGEVLLGRVESVGESACEIALLPGFPSFLSRARVTGDLTDDLRDLMSVGEVVPVRVGAGGTSLSMVDVDDDVPVRSLAVLPGGPGWLAPVEPPAASGSGRSETPDLSGPATVPLPAPVPNVRAPGPSYLLPRPTPSTLAGRAVQVLERPVRKTALRSALLAVEEERSAKRLALVEKARLEEELRSSTLEMQHLEAELARRIGLLDARDRELERLRRRNRKGAQRDHREMLSSEDLFADAEDRFRFDVTVCWARRIPAGEKTGRPLSAYRLGPRFLASIEGTPGVDRAKVVDVAMEVLTGLAGTSAGRQMHALRTGLGGNDQPVRRDDGATCFRVALQRNTPQARRLHFWKWAEEIEFSRVVLHDDYEP</sequence>
<accession>A0ABP6YWW3</accession>
<feature type="region of interest" description="Disordered" evidence="2">
    <location>
        <begin position="307"/>
        <end position="356"/>
    </location>
</feature>
<feature type="coiled-coil region" evidence="1">
    <location>
        <begin position="383"/>
        <end position="417"/>
    </location>
</feature>
<evidence type="ECO:0000256" key="1">
    <source>
        <dbReference type="SAM" id="Coils"/>
    </source>
</evidence>
<evidence type="ECO:0000313" key="4">
    <source>
        <dbReference type="EMBL" id="GAA3592686.1"/>
    </source>
</evidence>